<gene>
    <name evidence="2" type="ORF">FOZ63_014061</name>
</gene>
<feature type="region of interest" description="Disordered" evidence="1">
    <location>
        <begin position="53"/>
        <end position="82"/>
    </location>
</feature>
<accession>A0A7J6SG15</accession>
<dbReference type="EMBL" id="JABANO010018512">
    <property type="protein sequence ID" value="KAF4731713.1"/>
    <property type="molecule type" value="Genomic_DNA"/>
</dbReference>
<organism evidence="2 3">
    <name type="scientific">Perkinsus olseni</name>
    <name type="common">Perkinsus atlanticus</name>
    <dbReference type="NCBI Taxonomy" id="32597"/>
    <lineage>
        <taxon>Eukaryota</taxon>
        <taxon>Sar</taxon>
        <taxon>Alveolata</taxon>
        <taxon>Perkinsozoa</taxon>
        <taxon>Perkinsea</taxon>
        <taxon>Perkinsida</taxon>
        <taxon>Perkinsidae</taxon>
        <taxon>Perkinsus</taxon>
    </lineage>
</organism>
<dbReference type="AlphaFoldDB" id="A0A7J6SG15"/>
<feature type="non-terminal residue" evidence="2">
    <location>
        <position position="122"/>
    </location>
</feature>
<name>A0A7J6SG15_PEROL</name>
<evidence type="ECO:0000256" key="1">
    <source>
        <dbReference type="SAM" id="MobiDB-lite"/>
    </source>
</evidence>
<reference evidence="2 3" key="1">
    <citation type="submission" date="2020-04" db="EMBL/GenBank/DDBJ databases">
        <title>Perkinsus olseni comparative genomics.</title>
        <authorList>
            <person name="Bogema D.R."/>
        </authorList>
    </citation>
    <scope>NUCLEOTIDE SEQUENCE [LARGE SCALE GENOMIC DNA]</scope>
    <source>
        <strain evidence="2 3">ATCC PRA-207</strain>
    </source>
</reference>
<proteinExistence type="predicted"/>
<evidence type="ECO:0000313" key="2">
    <source>
        <dbReference type="EMBL" id="KAF4731713.1"/>
    </source>
</evidence>
<dbReference type="Proteomes" id="UP000553632">
    <property type="component" value="Unassembled WGS sequence"/>
</dbReference>
<evidence type="ECO:0000313" key="3">
    <source>
        <dbReference type="Proteomes" id="UP000553632"/>
    </source>
</evidence>
<comment type="caution">
    <text evidence="2">The sequence shown here is derived from an EMBL/GenBank/DDBJ whole genome shotgun (WGS) entry which is preliminary data.</text>
</comment>
<feature type="non-terminal residue" evidence="2">
    <location>
        <position position="1"/>
    </location>
</feature>
<feature type="compositionally biased region" description="Basic and acidic residues" evidence="1">
    <location>
        <begin position="53"/>
        <end position="69"/>
    </location>
</feature>
<keyword evidence="3" id="KW-1185">Reference proteome</keyword>
<sequence>YRNLASTVGGQKYLNDNLGRSVMLSIDLPSEAQVDDLHQNLVRSMLLKSHARDQESIAKNATRREDPGVRSETAVNGADGGVMSSLTTLAEEDGEEGPLTYGMNEKPSRCPLHLRITIRPAT</sequence>
<protein>
    <submittedName>
        <fullName evidence="2">Uncharacterized protein</fullName>
    </submittedName>
</protein>